<dbReference type="PANTHER" id="PTHR18929:SF240">
    <property type="entry name" value="PROTEIN DISULFIDE-ISOMERASE"/>
    <property type="match status" value="1"/>
</dbReference>
<feature type="domain" description="Thioredoxin" evidence="15">
    <location>
        <begin position="6"/>
        <end position="129"/>
    </location>
</feature>
<sequence>MRLILSLCVLFVSAYAAIEEDEGVLVLTNDNFDEAISGHEFILVEFYAPWCGHCKALAPEYAKAAQALAKEESNVKLAKLDATVHDKVAQKFGVRGYPTLKFFRNGKDSEYGGGRTKDEIVNWLKKKTGPPATNVETVEAAEKAIEGKDVVIVGFFKDQESKDAKAFLSFAGGVDDYPFVISSADDVISKYEAADGKVVMIKTFDEKRHELEGEINDDNLKAFIAKYSLPLVVEFNQETAQKIFGGEIKAHLLMFLSKKSEDFAKHTEAASAVAKEQRGKILVVSIDTDEEDHARIMEFFGMKAEEVPALRIIKMEEDMTKYKPEKTGLEEATIRSFVEDFLADKLKQHLLSQDLPEDWDKAGVKVLVSSNFDEVALDKKKDVLVEFYAPWCGHCKQLVPIYDELGEKYKDSETVVIAKMDATANELEHTKIQSFPTIKLWKKETNEIVEYGGDRKLESLVKFVESGGVEGKATESEAEAEDEEEAEGGEVVDYNGERTLDGFTKFLEGKQEEEGEEEEEEEEEDEGKHDEL</sequence>
<protein>
    <recommendedName>
        <fullName evidence="4 13">Protein disulfide-isomerase</fullName>
        <ecNumber evidence="4 13">5.3.4.1</ecNumber>
    </recommendedName>
</protein>
<dbReference type="EMBL" id="VIIS01001980">
    <property type="protein sequence ID" value="KAF0290118.1"/>
    <property type="molecule type" value="Genomic_DNA"/>
</dbReference>
<proteinExistence type="inferred from homology"/>
<dbReference type="FunFam" id="3.40.30.10:FF:000042">
    <property type="entry name" value="protein disulfide-isomerase A2"/>
    <property type="match status" value="1"/>
</dbReference>
<evidence type="ECO:0000256" key="8">
    <source>
        <dbReference type="ARBA" id="ARBA00023157"/>
    </source>
</evidence>
<keyword evidence="9 13" id="KW-0413">Isomerase</keyword>
<dbReference type="CDD" id="cd02995">
    <property type="entry name" value="PDI_a_PDI_a'_C"/>
    <property type="match status" value="1"/>
</dbReference>
<dbReference type="GO" id="GO:0006457">
    <property type="term" value="P:protein folding"/>
    <property type="evidence" value="ECO:0007669"/>
    <property type="project" value="TreeGrafter"/>
</dbReference>
<evidence type="ECO:0000256" key="11">
    <source>
        <dbReference type="PIRSR" id="PIRSR605792-51"/>
    </source>
</evidence>
<evidence type="ECO:0000256" key="2">
    <source>
        <dbReference type="ARBA" id="ARBA00004319"/>
    </source>
</evidence>
<dbReference type="GO" id="GO:0034976">
    <property type="term" value="P:response to endoplasmic reticulum stress"/>
    <property type="evidence" value="ECO:0007669"/>
    <property type="project" value="TreeGrafter"/>
</dbReference>
<dbReference type="NCBIfam" id="TIGR01126">
    <property type="entry name" value="pdi_dom"/>
    <property type="match status" value="2"/>
</dbReference>
<dbReference type="InterPro" id="IPR013766">
    <property type="entry name" value="Thioredoxin_domain"/>
</dbReference>
<evidence type="ECO:0000313" key="16">
    <source>
        <dbReference type="EMBL" id="KAF0290118.1"/>
    </source>
</evidence>
<dbReference type="AlphaFoldDB" id="A0A6A4VIF3"/>
<feature type="region of interest" description="Disordered" evidence="14">
    <location>
        <begin position="468"/>
        <end position="532"/>
    </location>
</feature>
<comment type="similarity">
    <text evidence="3 12">Belongs to the protein disulfide isomerase family.</text>
</comment>
<dbReference type="SUPFAM" id="SSF52833">
    <property type="entry name" value="Thioredoxin-like"/>
    <property type="match status" value="4"/>
</dbReference>
<dbReference type="NCBIfam" id="TIGR01130">
    <property type="entry name" value="ER_PDI_fam"/>
    <property type="match status" value="1"/>
</dbReference>
<feature type="signal peptide" evidence="13">
    <location>
        <begin position="1"/>
        <end position="16"/>
    </location>
</feature>
<dbReference type="CDD" id="cd02982">
    <property type="entry name" value="PDI_b'_family"/>
    <property type="match status" value="1"/>
</dbReference>
<keyword evidence="6" id="KW-0677">Repeat</keyword>
<comment type="subcellular location">
    <subcellularLocation>
        <location evidence="2">Endoplasmic reticulum lumen</location>
    </subcellularLocation>
</comment>
<keyword evidence="5 13" id="KW-0732">Signal</keyword>
<evidence type="ECO:0000256" key="7">
    <source>
        <dbReference type="ARBA" id="ARBA00022824"/>
    </source>
</evidence>
<evidence type="ECO:0000313" key="17">
    <source>
        <dbReference type="Proteomes" id="UP000440578"/>
    </source>
</evidence>
<evidence type="ECO:0000256" key="12">
    <source>
        <dbReference type="RuleBase" id="RU004208"/>
    </source>
</evidence>
<feature type="disulfide bond" description="Redox-active" evidence="11">
    <location>
        <begin position="51"/>
        <end position="54"/>
    </location>
</feature>
<dbReference type="CDD" id="cd02961">
    <property type="entry name" value="PDI_a_family"/>
    <property type="match status" value="1"/>
</dbReference>
<evidence type="ECO:0000256" key="10">
    <source>
        <dbReference type="ARBA" id="ARBA00023284"/>
    </source>
</evidence>
<dbReference type="InterPro" id="IPR005792">
    <property type="entry name" value="Prot_disulphide_isomerase"/>
</dbReference>
<evidence type="ECO:0000256" key="14">
    <source>
        <dbReference type="SAM" id="MobiDB-lite"/>
    </source>
</evidence>
<dbReference type="PROSITE" id="PS00194">
    <property type="entry name" value="THIOREDOXIN_1"/>
    <property type="match status" value="2"/>
</dbReference>
<gene>
    <name evidence="16" type="primary">Pdi_3</name>
    <name evidence="16" type="ORF">FJT64_011670</name>
</gene>
<evidence type="ECO:0000256" key="1">
    <source>
        <dbReference type="ARBA" id="ARBA00001182"/>
    </source>
</evidence>
<keyword evidence="10 11" id="KW-0676">Redox-active center</keyword>
<dbReference type="InterPro" id="IPR017937">
    <property type="entry name" value="Thioredoxin_CS"/>
</dbReference>
<feature type="chain" id="PRO_5025707483" description="Protein disulfide-isomerase" evidence="13">
    <location>
        <begin position="17"/>
        <end position="532"/>
    </location>
</feature>
<dbReference type="OrthoDB" id="72053at2759"/>
<feature type="compositionally biased region" description="Acidic residues" evidence="14">
    <location>
        <begin position="476"/>
        <end position="490"/>
    </location>
</feature>
<evidence type="ECO:0000256" key="5">
    <source>
        <dbReference type="ARBA" id="ARBA00022729"/>
    </source>
</evidence>
<dbReference type="Pfam" id="PF13848">
    <property type="entry name" value="Thioredoxin_6"/>
    <property type="match status" value="1"/>
</dbReference>
<evidence type="ECO:0000259" key="15">
    <source>
        <dbReference type="PROSITE" id="PS51352"/>
    </source>
</evidence>
<feature type="compositionally biased region" description="Acidic residues" evidence="14">
    <location>
        <begin position="513"/>
        <end position="525"/>
    </location>
</feature>
<dbReference type="GO" id="GO:0005788">
    <property type="term" value="C:endoplasmic reticulum lumen"/>
    <property type="evidence" value="ECO:0007669"/>
    <property type="project" value="UniProtKB-SubCell"/>
</dbReference>
<dbReference type="FunFam" id="3.40.30.10:FF:000023">
    <property type="entry name" value="Protein disulfide-isomerase"/>
    <property type="match status" value="1"/>
</dbReference>
<feature type="domain" description="Thioredoxin" evidence="15">
    <location>
        <begin position="340"/>
        <end position="469"/>
    </location>
</feature>
<dbReference type="FunFam" id="3.40.30.10:FF:000027">
    <property type="entry name" value="protein disulfide-isomerase A2"/>
    <property type="match status" value="1"/>
</dbReference>
<feature type="disulfide bond" description="Redox-active" evidence="11">
    <location>
        <begin position="392"/>
        <end position="395"/>
    </location>
</feature>
<comment type="catalytic activity">
    <reaction evidence="1 13">
        <text>Catalyzes the rearrangement of -S-S- bonds in proteins.</text>
        <dbReference type="EC" id="5.3.4.1"/>
    </reaction>
</comment>
<dbReference type="InterPro" id="IPR005788">
    <property type="entry name" value="PDI_thioredoxin-like_dom"/>
</dbReference>
<comment type="caution">
    <text evidence="16">The sequence shown here is derived from an EMBL/GenBank/DDBJ whole genome shotgun (WGS) entry which is preliminary data.</text>
</comment>
<dbReference type="Proteomes" id="UP000440578">
    <property type="component" value="Unassembled WGS sequence"/>
</dbReference>
<dbReference type="PROSITE" id="PS51352">
    <property type="entry name" value="THIOREDOXIN_2"/>
    <property type="match status" value="2"/>
</dbReference>
<evidence type="ECO:0000256" key="4">
    <source>
        <dbReference type="ARBA" id="ARBA00012723"/>
    </source>
</evidence>
<dbReference type="PANTHER" id="PTHR18929">
    <property type="entry name" value="PROTEIN DISULFIDE ISOMERASE"/>
    <property type="match status" value="1"/>
</dbReference>
<keyword evidence="17" id="KW-1185">Reference proteome</keyword>
<keyword evidence="7" id="KW-0256">Endoplasmic reticulum</keyword>
<evidence type="ECO:0000256" key="13">
    <source>
        <dbReference type="RuleBase" id="RU361130"/>
    </source>
</evidence>
<name>A0A6A4VIF3_AMPAM</name>
<dbReference type="PRINTS" id="PR00421">
    <property type="entry name" value="THIOREDOXIN"/>
</dbReference>
<dbReference type="Pfam" id="PF00085">
    <property type="entry name" value="Thioredoxin"/>
    <property type="match status" value="2"/>
</dbReference>
<reference evidence="16 17" key="1">
    <citation type="submission" date="2019-07" db="EMBL/GenBank/DDBJ databases">
        <title>Draft genome assembly of a fouling barnacle, Amphibalanus amphitrite (Darwin, 1854): The first reference genome for Thecostraca.</title>
        <authorList>
            <person name="Kim W."/>
        </authorList>
    </citation>
    <scope>NUCLEOTIDE SEQUENCE [LARGE SCALE GENOMIC DNA]</scope>
    <source>
        <strain evidence="16">SNU_AA5</strain>
        <tissue evidence="16">Soma without cirri and trophi</tissue>
    </source>
</reference>
<dbReference type="InterPro" id="IPR036249">
    <property type="entry name" value="Thioredoxin-like_sf"/>
</dbReference>
<dbReference type="CDD" id="cd02981">
    <property type="entry name" value="PDI_b_family"/>
    <property type="match status" value="1"/>
</dbReference>
<dbReference type="EC" id="5.3.4.1" evidence="4 13"/>
<evidence type="ECO:0000256" key="3">
    <source>
        <dbReference type="ARBA" id="ARBA00006347"/>
    </source>
</evidence>
<evidence type="ECO:0000256" key="6">
    <source>
        <dbReference type="ARBA" id="ARBA00022737"/>
    </source>
</evidence>
<dbReference type="GO" id="GO:0003756">
    <property type="term" value="F:protein disulfide isomerase activity"/>
    <property type="evidence" value="ECO:0007669"/>
    <property type="project" value="UniProtKB-EC"/>
</dbReference>
<dbReference type="Gene3D" id="3.40.30.10">
    <property type="entry name" value="Glutaredoxin"/>
    <property type="match status" value="4"/>
</dbReference>
<organism evidence="16 17">
    <name type="scientific">Amphibalanus amphitrite</name>
    <name type="common">Striped barnacle</name>
    <name type="synonym">Balanus amphitrite</name>
    <dbReference type="NCBI Taxonomy" id="1232801"/>
    <lineage>
        <taxon>Eukaryota</taxon>
        <taxon>Metazoa</taxon>
        <taxon>Ecdysozoa</taxon>
        <taxon>Arthropoda</taxon>
        <taxon>Crustacea</taxon>
        <taxon>Multicrustacea</taxon>
        <taxon>Cirripedia</taxon>
        <taxon>Thoracica</taxon>
        <taxon>Thoracicalcarea</taxon>
        <taxon>Balanomorpha</taxon>
        <taxon>Balanoidea</taxon>
        <taxon>Balanidae</taxon>
        <taxon>Amphibalaninae</taxon>
        <taxon>Amphibalanus</taxon>
    </lineage>
</organism>
<evidence type="ECO:0000256" key="9">
    <source>
        <dbReference type="ARBA" id="ARBA00023235"/>
    </source>
</evidence>
<keyword evidence="8 11" id="KW-1015">Disulfide bond</keyword>
<dbReference type="FunFam" id="3.40.30.10:FF:000030">
    <property type="entry name" value="Protein disulfide-isomerase"/>
    <property type="match status" value="1"/>
</dbReference>
<accession>A0A6A4VIF3</accession>